<dbReference type="PANTHER" id="PTHR46743:SF2">
    <property type="entry name" value="TEICHOIC ACIDS EXPORT ATP-BINDING PROTEIN TAGH"/>
    <property type="match status" value="1"/>
</dbReference>
<dbReference type="Gene3D" id="3.40.50.300">
    <property type="entry name" value="P-loop containing nucleotide triphosphate hydrolases"/>
    <property type="match status" value="1"/>
</dbReference>
<dbReference type="SUPFAM" id="SSF52540">
    <property type="entry name" value="P-loop containing nucleoside triphosphate hydrolases"/>
    <property type="match status" value="1"/>
</dbReference>
<evidence type="ECO:0000313" key="7">
    <source>
        <dbReference type="Proteomes" id="UP001205080"/>
    </source>
</evidence>
<dbReference type="GO" id="GO:0005524">
    <property type="term" value="F:ATP binding"/>
    <property type="evidence" value="ECO:0007669"/>
    <property type="project" value="UniProtKB-KW"/>
</dbReference>
<evidence type="ECO:0000313" key="6">
    <source>
        <dbReference type="EMBL" id="MCQ4615013.1"/>
    </source>
</evidence>
<protein>
    <submittedName>
        <fullName evidence="6">ABC transporter ATP-binding protein</fullName>
    </submittedName>
</protein>
<dbReference type="InterPro" id="IPR003593">
    <property type="entry name" value="AAA+_ATPase"/>
</dbReference>
<dbReference type="InterPro" id="IPR050683">
    <property type="entry name" value="Bact_Polysacc_Export_ATP-bd"/>
</dbReference>
<evidence type="ECO:0000259" key="5">
    <source>
        <dbReference type="PROSITE" id="PS50893"/>
    </source>
</evidence>
<dbReference type="Pfam" id="PF00005">
    <property type="entry name" value="ABC_tran"/>
    <property type="match status" value="1"/>
</dbReference>
<evidence type="ECO:0000256" key="1">
    <source>
        <dbReference type="ARBA" id="ARBA00005417"/>
    </source>
</evidence>
<name>A0ABD4TUM5_9CORY</name>
<accession>A0ABD4TUM5</accession>
<dbReference type="EMBL" id="JAGPYW010000014">
    <property type="protein sequence ID" value="MCQ4615013.1"/>
    <property type="molecule type" value="Genomic_DNA"/>
</dbReference>
<reference evidence="6 7" key="1">
    <citation type="submission" date="2021-04" db="EMBL/GenBank/DDBJ databases">
        <title>Corynebacterium genitalium sp. nov. and Corynebacterium genitalium sp. nov., two new species of the genus Corynebacterium.</title>
        <authorList>
            <person name="Jaen-Luchoro D."/>
            <person name="Pinyeiro-Iglesias B."/>
            <person name="Al-Shaer S."/>
            <person name="Karlsson R."/>
            <person name="Gonzales-Siles L."/>
            <person name="Cardew S."/>
            <person name="Jensie-Markopolous S."/>
            <person name="Ohlen M."/>
            <person name="Inganas E."/>
            <person name="Moore E.R.B."/>
        </authorList>
    </citation>
    <scope>NUCLEOTIDE SEQUENCE [LARGE SCALE GENOMIC DNA]</scope>
    <source>
        <strain evidence="6 7">CCUG 55013</strain>
    </source>
</reference>
<feature type="domain" description="ABC transporter" evidence="5">
    <location>
        <begin position="26"/>
        <end position="244"/>
    </location>
</feature>
<comment type="similarity">
    <text evidence="1">Belongs to the ABC transporter superfamily.</text>
</comment>
<dbReference type="PANTHER" id="PTHR46743">
    <property type="entry name" value="TEICHOIC ACIDS EXPORT ATP-BINDING PROTEIN TAGH"/>
    <property type="match status" value="1"/>
</dbReference>
<gene>
    <name evidence="6" type="ORF">KBX22_09785</name>
</gene>
<keyword evidence="3" id="KW-0547">Nucleotide-binding</keyword>
<evidence type="ECO:0000256" key="3">
    <source>
        <dbReference type="ARBA" id="ARBA00022741"/>
    </source>
</evidence>
<dbReference type="RefSeq" id="WP_256001323.1">
    <property type="nucleotide sequence ID" value="NZ_JAGPYW010000014.1"/>
</dbReference>
<comment type="caution">
    <text evidence="6">The sequence shown here is derived from an EMBL/GenBank/DDBJ whole genome shotgun (WGS) entry which is preliminary data.</text>
</comment>
<keyword evidence="2" id="KW-0813">Transport</keyword>
<dbReference type="SMART" id="SM00382">
    <property type="entry name" value="AAA"/>
    <property type="match status" value="1"/>
</dbReference>
<dbReference type="Proteomes" id="UP001205080">
    <property type="component" value="Unassembled WGS sequence"/>
</dbReference>
<dbReference type="InterPro" id="IPR003439">
    <property type="entry name" value="ABC_transporter-like_ATP-bd"/>
</dbReference>
<dbReference type="CDD" id="cd03220">
    <property type="entry name" value="ABC_KpsT_Wzt"/>
    <property type="match status" value="1"/>
</dbReference>
<dbReference type="InterPro" id="IPR015860">
    <property type="entry name" value="ABC_transpr_TagH-like"/>
</dbReference>
<dbReference type="AlphaFoldDB" id="A0ABD4TUM5"/>
<keyword evidence="4 6" id="KW-0067">ATP-binding</keyword>
<evidence type="ECO:0000256" key="2">
    <source>
        <dbReference type="ARBA" id="ARBA00022448"/>
    </source>
</evidence>
<dbReference type="InterPro" id="IPR027417">
    <property type="entry name" value="P-loop_NTPase"/>
</dbReference>
<organism evidence="6 7">
    <name type="scientific">Corynebacterium pseudogenitalium</name>
    <dbReference type="NCBI Taxonomy" id="38303"/>
    <lineage>
        <taxon>Bacteria</taxon>
        <taxon>Bacillati</taxon>
        <taxon>Actinomycetota</taxon>
        <taxon>Actinomycetes</taxon>
        <taxon>Mycobacteriales</taxon>
        <taxon>Corynebacteriaceae</taxon>
        <taxon>Corynebacterium</taxon>
    </lineage>
</organism>
<dbReference type="PROSITE" id="PS50893">
    <property type="entry name" value="ABC_TRANSPORTER_2"/>
    <property type="match status" value="1"/>
</dbReference>
<proteinExistence type="inferred from homology"/>
<sequence>MPQSNSNDSEMVPSIVLRNITMDYPVKSEEKRFGWDTVRALDDINLVLYEGQSVGFFGQNGSGKSTMMRIIAGAERPTTGDVLVKSQPTLMGVHAALQPRLSGAKNIRIGCLAMGMTPEESKAAFPGIVELADIGDAIDRPMNTYSSGQGARLGFSIGLATNPEILIVDETLSTGDAAFAQRAEAKMKSLINSAGTVLLVSHSPKQLETMCDRGVWIHEGRIIADGEVGKIATNYRQWANLKGANKRKDAENLIKQIETDYQSPSICLETSR</sequence>
<evidence type="ECO:0000256" key="4">
    <source>
        <dbReference type="ARBA" id="ARBA00022840"/>
    </source>
</evidence>